<protein>
    <submittedName>
        <fullName evidence="1">Uncharacterized protein</fullName>
    </submittedName>
</protein>
<reference evidence="1 3" key="1">
    <citation type="submission" date="2016-02" db="EMBL/GenBank/DDBJ databases">
        <title>Draft genome sequence for Clostridium paradoxum JW-YL-7.</title>
        <authorList>
            <person name="Utturkar S.M."/>
            <person name="Lancaster A."/>
            <person name="Poole F.L."/>
            <person name="Adams M.W."/>
            <person name="Brown S.D."/>
        </authorList>
    </citation>
    <scope>NUCLEOTIDE SEQUENCE [LARGE SCALE GENOMIC DNA]</scope>
    <source>
        <strain evidence="1 3">JW-YL-7</strain>
    </source>
</reference>
<keyword evidence="4" id="KW-1185">Reference proteome</keyword>
<reference evidence="2 4" key="2">
    <citation type="submission" date="2016-11" db="EMBL/GenBank/DDBJ databases">
        <authorList>
            <person name="Varghese N."/>
            <person name="Submissions S."/>
        </authorList>
    </citation>
    <scope>NUCLEOTIDE SEQUENCE [LARGE SCALE GENOMIC DNA]</scope>
    <source>
        <strain evidence="2 4">DSM 7308</strain>
    </source>
</reference>
<dbReference type="PATRIC" id="fig|1121328.3.peg.1424"/>
<dbReference type="OrthoDB" id="1752867at2"/>
<dbReference type="AlphaFoldDB" id="A0A150FTI4"/>
<dbReference type="Proteomes" id="UP000323392">
    <property type="component" value="Unassembled WGS sequence"/>
</dbReference>
<name>A0A150FTI4_CLOPD</name>
<sequence>MRFIGLEEIHPYKNLYQFKIFEYDDEINLSEKGKYICDLKVFKLDINDSYIKKGFKETYYVLLQNINKDIKLTADEIKKGIQNFIKEEIIDIKDEDVCIFKLDEI</sequence>
<gene>
    <name evidence="1" type="ORF">JWYL7_1415</name>
    <name evidence="2" type="ORF">SAMN05661008_00106</name>
</gene>
<dbReference type="EMBL" id="FRBG01000001">
    <property type="protein sequence ID" value="SHK37192.1"/>
    <property type="molecule type" value="Genomic_DNA"/>
</dbReference>
<dbReference type="STRING" id="1121328.JWYL7_1415"/>
<dbReference type="Proteomes" id="UP000092605">
    <property type="component" value="Unassembled WGS sequence"/>
</dbReference>
<proteinExistence type="predicted"/>
<evidence type="ECO:0000313" key="4">
    <source>
        <dbReference type="Proteomes" id="UP000323392"/>
    </source>
</evidence>
<accession>A0A150FTI4</accession>
<evidence type="ECO:0000313" key="1">
    <source>
        <dbReference type="EMBL" id="KXZ40340.1"/>
    </source>
</evidence>
<evidence type="ECO:0000313" key="2">
    <source>
        <dbReference type="EMBL" id="SHK37192.1"/>
    </source>
</evidence>
<dbReference type="RefSeq" id="WP_066071034.1">
    <property type="nucleotide sequence ID" value="NZ_FRBG01000001.1"/>
</dbReference>
<comment type="caution">
    <text evidence="1">The sequence shown here is derived from an EMBL/GenBank/DDBJ whole genome shotgun (WGS) entry which is preliminary data.</text>
</comment>
<organism evidence="1 3">
    <name type="scientific">Alkalithermobacter thermoalcaliphilus JW-YL-7 = DSM 7308</name>
    <dbReference type="NCBI Taxonomy" id="1121328"/>
    <lineage>
        <taxon>Bacteria</taxon>
        <taxon>Bacillati</taxon>
        <taxon>Bacillota</taxon>
        <taxon>Clostridia</taxon>
        <taxon>Peptostreptococcales</taxon>
        <taxon>Tepidibacteraceae</taxon>
        <taxon>Alkalithermobacter</taxon>
    </lineage>
</organism>
<dbReference type="EMBL" id="LSFY01000001">
    <property type="protein sequence ID" value="KXZ40340.1"/>
    <property type="molecule type" value="Genomic_DNA"/>
</dbReference>
<evidence type="ECO:0000313" key="3">
    <source>
        <dbReference type="Proteomes" id="UP000092605"/>
    </source>
</evidence>